<dbReference type="OMA" id="NEREMQC"/>
<evidence type="ECO:0000313" key="2">
    <source>
        <dbReference type="Proteomes" id="UP000079169"/>
    </source>
</evidence>
<organism evidence="2 3">
    <name type="scientific">Diaphorina citri</name>
    <name type="common">Asian citrus psyllid</name>
    <dbReference type="NCBI Taxonomy" id="121845"/>
    <lineage>
        <taxon>Eukaryota</taxon>
        <taxon>Metazoa</taxon>
        <taxon>Ecdysozoa</taxon>
        <taxon>Arthropoda</taxon>
        <taxon>Hexapoda</taxon>
        <taxon>Insecta</taxon>
        <taxon>Pterygota</taxon>
        <taxon>Neoptera</taxon>
        <taxon>Paraneoptera</taxon>
        <taxon>Hemiptera</taxon>
        <taxon>Sternorrhyncha</taxon>
        <taxon>Psylloidea</taxon>
        <taxon>Psyllidae</taxon>
        <taxon>Diaphorininae</taxon>
        <taxon>Diaphorina</taxon>
    </lineage>
</organism>
<evidence type="ECO:0000313" key="3">
    <source>
        <dbReference type="RefSeq" id="XP_008469486.2"/>
    </source>
</evidence>
<reference evidence="3" key="1">
    <citation type="submission" date="2025-08" db="UniProtKB">
        <authorList>
            <consortium name="RefSeq"/>
        </authorList>
    </citation>
    <scope>IDENTIFICATION</scope>
</reference>
<dbReference type="KEGG" id="dci:103506850"/>
<dbReference type="AlphaFoldDB" id="A0A1S3CWX3"/>
<protein>
    <submittedName>
        <fullName evidence="3">Uncharacterized protein LOC103506850</fullName>
    </submittedName>
</protein>
<dbReference type="GeneID" id="103506850"/>
<keyword evidence="2" id="KW-1185">Reference proteome</keyword>
<gene>
    <name evidence="3" type="primary">LOC103506850</name>
</gene>
<dbReference type="Pfam" id="PF12762">
    <property type="entry name" value="DDE_Tnp_IS1595"/>
    <property type="match status" value="1"/>
</dbReference>
<accession>A0A1S3CWX3</accession>
<dbReference type="Proteomes" id="UP000079169">
    <property type="component" value="Unplaced"/>
</dbReference>
<dbReference type="InterPro" id="IPR053164">
    <property type="entry name" value="IS1016-like_transposase"/>
</dbReference>
<sequence>MTTFNECNNCEISMADLLYFSHKDDDFKKVFTFLKMHGCLSDEIPCHHCKSICTIDWEAKRATCNRMKTINEREMQCGFSESILSGTFFQNSQLSIQRIVTFVAHYLSRAPPRYQFLSDEMELPTSSVTKWASICRDVILKWEQMEVGNIKIGGPGKIVEIDKADFLKSKRKRKNDGRWIFGGIERGGDKNKYFLIPVETTDADTLLNVIQEKIHANTTVISSSWEGYSNLSTEGFNHLTVNRKINFVDPDSGAHTQNIQRLWRDVHSHLPRFVLVDKYLAGYLAEFRFKRYFPNHCDRYHTFFKTMGILHRPSFLESG</sequence>
<dbReference type="SMART" id="SM01126">
    <property type="entry name" value="DDE_Tnp_IS1595"/>
    <property type="match status" value="1"/>
</dbReference>
<feature type="domain" description="ISXO2-like transposase" evidence="1">
    <location>
        <begin position="151"/>
        <end position="290"/>
    </location>
</feature>
<dbReference type="InterPro" id="IPR024445">
    <property type="entry name" value="Tnp_ISXO2-like"/>
</dbReference>
<dbReference type="RefSeq" id="XP_008469486.2">
    <property type="nucleotide sequence ID" value="XM_008471264.3"/>
</dbReference>
<evidence type="ECO:0000259" key="1">
    <source>
        <dbReference type="SMART" id="SM01126"/>
    </source>
</evidence>
<dbReference type="PANTHER" id="PTHR47163:SF2">
    <property type="entry name" value="SI:DKEY-17M8.2"/>
    <property type="match status" value="1"/>
</dbReference>
<dbReference type="PANTHER" id="PTHR47163">
    <property type="entry name" value="DDE_TNP_IS1595 DOMAIN-CONTAINING PROTEIN"/>
    <property type="match status" value="1"/>
</dbReference>
<name>A0A1S3CWX3_DIACI</name>
<dbReference type="PaxDb" id="121845-A0A1S3CWX3"/>
<proteinExistence type="predicted"/>